<feature type="transmembrane region" description="Helical" evidence="2">
    <location>
        <begin position="216"/>
        <end position="246"/>
    </location>
</feature>
<dbReference type="EMBL" id="CAJHNH020004502">
    <property type="protein sequence ID" value="CAG5131156.1"/>
    <property type="molecule type" value="Genomic_DNA"/>
</dbReference>
<dbReference type="Proteomes" id="UP000678393">
    <property type="component" value="Unassembled WGS sequence"/>
</dbReference>
<evidence type="ECO:0000313" key="3">
    <source>
        <dbReference type="EMBL" id="CAG5131156.1"/>
    </source>
</evidence>
<feature type="compositionally biased region" description="Polar residues" evidence="1">
    <location>
        <begin position="54"/>
        <end position="63"/>
    </location>
</feature>
<evidence type="ECO:0000313" key="4">
    <source>
        <dbReference type="Proteomes" id="UP000678393"/>
    </source>
</evidence>
<dbReference type="Pfam" id="PF15052">
    <property type="entry name" value="TMEM169"/>
    <property type="match status" value="1"/>
</dbReference>
<reference evidence="3" key="1">
    <citation type="submission" date="2021-04" db="EMBL/GenBank/DDBJ databases">
        <authorList>
            <consortium name="Molecular Ecology Group"/>
        </authorList>
    </citation>
    <scope>NUCLEOTIDE SEQUENCE</scope>
</reference>
<keyword evidence="2" id="KW-1133">Transmembrane helix</keyword>
<keyword evidence="2" id="KW-0472">Membrane</keyword>
<accession>A0A8S3ZW84</accession>
<protein>
    <recommendedName>
        <fullName evidence="5">Transmembrane protein 169</fullName>
    </recommendedName>
</protein>
<gene>
    <name evidence="3" type="ORF">CUNI_LOCUS16714</name>
</gene>
<comment type="caution">
    <text evidence="3">The sequence shown here is derived from an EMBL/GenBank/DDBJ whole genome shotgun (WGS) entry which is preliminary data.</text>
</comment>
<evidence type="ECO:0008006" key="5">
    <source>
        <dbReference type="Google" id="ProtNLM"/>
    </source>
</evidence>
<dbReference type="PANTHER" id="PTHR31777">
    <property type="entry name" value="TRANSMEMBRANE PROTEIN 169"/>
    <property type="match status" value="1"/>
</dbReference>
<feature type="region of interest" description="Disordered" evidence="1">
    <location>
        <begin position="1"/>
        <end position="77"/>
    </location>
</feature>
<feature type="transmembrane region" description="Helical" evidence="2">
    <location>
        <begin position="175"/>
        <end position="196"/>
    </location>
</feature>
<dbReference type="OrthoDB" id="10066407at2759"/>
<keyword evidence="4" id="KW-1185">Reference proteome</keyword>
<dbReference type="InterPro" id="IPR029386">
    <property type="entry name" value="TMEM169"/>
</dbReference>
<feature type="compositionally biased region" description="Polar residues" evidence="1">
    <location>
        <begin position="12"/>
        <end position="47"/>
    </location>
</feature>
<dbReference type="PANTHER" id="PTHR31777:SF0">
    <property type="entry name" value="TRANSMEMBRANE PROTEIN 169"/>
    <property type="match status" value="1"/>
</dbReference>
<keyword evidence="2" id="KW-0812">Transmembrane</keyword>
<evidence type="ECO:0000256" key="2">
    <source>
        <dbReference type="SAM" id="Phobius"/>
    </source>
</evidence>
<name>A0A8S3ZW84_9EUPU</name>
<organism evidence="3 4">
    <name type="scientific">Candidula unifasciata</name>
    <dbReference type="NCBI Taxonomy" id="100452"/>
    <lineage>
        <taxon>Eukaryota</taxon>
        <taxon>Metazoa</taxon>
        <taxon>Spiralia</taxon>
        <taxon>Lophotrochozoa</taxon>
        <taxon>Mollusca</taxon>
        <taxon>Gastropoda</taxon>
        <taxon>Heterobranchia</taxon>
        <taxon>Euthyneura</taxon>
        <taxon>Panpulmonata</taxon>
        <taxon>Eupulmonata</taxon>
        <taxon>Stylommatophora</taxon>
        <taxon>Helicina</taxon>
        <taxon>Helicoidea</taxon>
        <taxon>Geomitridae</taxon>
        <taxon>Candidula</taxon>
    </lineage>
</organism>
<proteinExistence type="predicted"/>
<dbReference type="AlphaFoldDB" id="A0A8S3ZW84"/>
<evidence type="ECO:0000256" key="1">
    <source>
        <dbReference type="SAM" id="MobiDB-lite"/>
    </source>
</evidence>
<sequence>MNIVGPAGASATAFSYQTPSSSPTTLQYSRATTDSLPSTSAAVTNVEQPEPYFTTRSSQSGSGRFSDKISRQTSASSATPLHLAGLAGEIHPSPTHTAELMLSGGLPMNRRRAGASPEAQHVTMRGTITRGNSVGQPVKVQLDLTETEFLRLTSQEPQIKEDFKCGCGRSRGPHIILWSLLCIPVAIAISLCIAFYNGAMAWYNLIIYFSEERTVFHKVVLCPVIILTFPVTVGVSALLISVVAAAMQISWSWHRWLAEIHDGEKGFYGWFCGQIGLPACSPYQVVVLDSSGV</sequence>